<dbReference type="STRING" id="525640.SAMN04487971_109113"/>
<dbReference type="OrthoDB" id="7778365at2"/>
<gene>
    <name evidence="1" type="ORF">SAMN04487971_109113</name>
</gene>
<accession>A0A1G9JF84</accession>
<protein>
    <submittedName>
        <fullName evidence="1">Uncharacterized protein</fullName>
    </submittedName>
</protein>
<evidence type="ECO:0000313" key="1">
    <source>
        <dbReference type="EMBL" id="SDL36239.1"/>
    </source>
</evidence>
<dbReference type="RefSeq" id="WP_139166703.1">
    <property type="nucleotide sequence ID" value="NZ_FNGE01000009.1"/>
</dbReference>
<dbReference type="AlphaFoldDB" id="A0A1G9JF84"/>
<reference evidence="2" key="1">
    <citation type="submission" date="2016-10" db="EMBL/GenBank/DDBJ databases">
        <authorList>
            <person name="Varghese N."/>
            <person name="Submissions S."/>
        </authorList>
    </citation>
    <scope>NUCLEOTIDE SEQUENCE [LARGE SCALE GENOMIC DNA]</scope>
    <source>
        <strain evidence="2">CGMCC 1.7655</strain>
    </source>
</reference>
<organism evidence="1 2">
    <name type="scientific">Paracoccus chinensis</name>
    <dbReference type="NCBI Taxonomy" id="525640"/>
    <lineage>
        <taxon>Bacteria</taxon>
        <taxon>Pseudomonadati</taxon>
        <taxon>Pseudomonadota</taxon>
        <taxon>Alphaproteobacteria</taxon>
        <taxon>Rhodobacterales</taxon>
        <taxon>Paracoccaceae</taxon>
        <taxon>Paracoccus</taxon>
    </lineage>
</organism>
<keyword evidence="2" id="KW-1185">Reference proteome</keyword>
<proteinExistence type="predicted"/>
<name>A0A1G9JF84_9RHOB</name>
<dbReference type="EMBL" id="FNGE01000009">
    <property type="protein sequence ID" value="SDL36239.1"/>
    <property type="molecule type" value="Genomic_DNA"/>
</dbReference>
<dbReference type="Proteomes" id="UP000199555">
    <property type="component" value="Unassembled WGS sequence"/>
</dbReference>
<sequence>MGSHPRMTEARIKRVISAARAVDPAAVIEVTAEGTIRILPAKAVPDEKARSAVDRWFDDDAG</sequence>
<evidence type="ECO:0000313" key="2">
    <source>
        <dbReference type="Proteomes" id="UP000199555"/>
    </source>
</evidence>